<protein>
    <submittedName>
        <fullName evidence="5">Lrp/AsnC family transcriptional regulator, leucine-responsive regulatory protein</fullName>
    </submittedName>
</protein>
<dbReference type="InterPro" id="IPR036390">
    <property type="entry name" value="WH_DNA-bd_sf"/>
</dbReference>
<name>A0A1I2H7D1_9GAMM</name>
<dbReference type="AlphaFoldDB" id="A0A1I2H7D1"/>
<dbReference type="InterPro" id="IPR019887">
    <property type="entry name" value="Tscrpt_reg_AsnC/Lrp_C"/>
</dbReference>
<evidence type="ECO:0000256" key="3">
    <source>
        <dbReference type="ARBA" id="ARBA00023163"/>
    </source>
</evidence>
<dbReference type="Proteomes" id="UP000199477">
    <property type="component" value="Unassembled WGS sequence"/>
</dbReference>
<feature type="domain" description="HTH asnC-type" evidence="4">
    <location>
        <begin position="22"/>
        <end position="82"/>
    </location>
</feature>
<evidence type="ECO:0000256" key="2">
    <source>
        <dbReference type="ARBA" id="ARBA00023125"/>
    </source>
</evidence>
<evidence type="ECO:0000259" key="4">
    <source>
        <dbReference type="PROSITE" id="PS50956"/>
    </source>
</evidence>
<dbReference type="STRING" id="500610.SAMN02799615_02909"/>
<dbReference type="SUPFAM" id="SSF54909">
    <property type="entry name" value="Dimeric alpha+beta barrel"/>
    <property type="match status" value="1"/>
</dbReference>
<proteinExistence type="predicted"/>
<dbReference type="PANTHER" id="PTHR30154">
    <property type="entry name" value="LEUCINE-RESPONSIVE REGULATORY PROTEIN"/>
    <property type="match status" value="1"/>
</dbReference>
<keyword evidence="1" id="KW-0805">Transcription regulation</keyword>
<dbReference type="InterPro" id="IPR011008">
    <property type="entry name" value="Dimeric_a/b-barrel"/>
</dbReference>
<dbReference type="FunFam" id="1.10.10.10:FF:000186">
    <property type="entry name" value="AsnC family transcriptional regulator"/>
    <property type="match status" value="1"/>
</dbReference>
<dbReference type="Pfam" id="PF13404">
    <property type="entry name" value="HTH_AsnC-type"/>
    <property type="match status" value="1"/>
</dbReference>
<dbReference type="Gene3D" id="1.10.10.10">
    <property type="entry name" value="Winged helix-like DNA-binding domain superfamily/Winged helix DNA-binding domain"/>
    <property type="match status" value="1"/>
</dbReference>
<dbReference type="PRINTS" id="PR00033">
    <property type="entry name" value="HTHASNC"/>
</dbReference>
<dbReference type="GO" id="GO:0005829">
    <property type="term" value="C:cytosol"/>
    <property type="evidence" value="ECO:0007669"/>
    <property type="project" value="TreeGrafter"/>
</dbReference>
<reference evidence="6" key="1">
    <citation type="submission" date="2016-10" db="EMBL/GenBank/DDBJ databases">
        <authorList>
            <person name="Varghese N."/>
            <person name="Submissions S."/>
        </authorList>
    </citation>
    <scope>NUCLEOTIDE SEQUENCE [LARGE SCALE GENOMIC DNA]</scope>
    <source>
        <strain evidence="6">UNC178MFTsu3.1</strain>
    </source>
</reference>
<dbReference type="InterPro" id="IPR019888">
    <property type="entry name" value="Tscrpt_reg_AsnC-like"/>
</dbReference>
<accession>A0A1I2H7D1</accession>
<organism evidence="5 6">
    <name type="scientific">Dyella marensis</name>
    <dbReference type="NCBI Taxonomy" id="500610"/>
    <lineage>
        <taxon>Bacteria</taxon>
        <taxon>Pseudomonadati</taxon>
        <taxon>Pseudomonadota</taxon>
        <taxon>Gammaproteobacteria</taxon>
        <taxon>Lysobacterales</taxon>
        <taxon>Rhodanobacteraceae</taxon>
        <taxon>Dyella</taxon>
    </lineage>
</organism>
<dbReference type="GO" id="GO:0043200">
    <property type="term" value="P:response to amino acid"/>
    <property type="evidence" value="ECO:0007669"/>
    <property type="project" value="TreeGrafter"/>
</dbReference>
<dbReference type="PROSITE" id="PS50956">
    <property type="entry name" value="HTH_ASNC_2"/>
    <property type="match status" value="1"/>
</dbReference>
<keyword evidence="3" id="KW-0804">Transcription</keyword>
<keyword evidence="6" id="KW-1185">Reference proteome</keyword>
<dbReference type="GO" id="GO:0006355">
    <property type="term" value="P:regulation of DNA-templated transcription"/>
    <property type="evidence" value="ECO:0007669"/>
    <property type="project" value="UniProtKB-ARBA"/>
</dbReference>
<dbReference type="EMBL" id="FONH01000011">
    <property type="protein sequence ID" value="SFF26084.1"/>
    <property type="molecule type" value="Genomic_DNA"/>
</dbReference>
<dbReference type="Gene3D" id="3.30.70.920">
    <property type="match status" value="1"/>
</dbReference>
<dbReference type="SUPFAM" id="SSF46785">
    <property type="entry name" value="Winged helix' DNA-binding domain"/>
    <property type="match status" value="1"/>
</dbReference>
<dbReference type="InterPro" id="IPR000485">
    <property type="entry name" value="AsnC-type_HTH_dom"/>
</dbReference>
<dbReference type="Pfam" id="PF01037">
    <property type="entry name" value="AsnC_trans_reg"/>
    <property type="match status" value="1"/>
</dbReference>
<dbReference type="SMART" id="SM00344">
    <property type="entry name" value="HTH_ASNC"/>
    <property type="match status" value="1"/>
</dbReference>
<evidence type="ECO:0000313" key="6">
    <source>
        <dbReference type="Proteomes" id="UP000199477"/>
    </source>
</evidence>
<sequence length="176" mass="19547">MFRQRSNYPMNALTYDSKPSWDAKDWQILEALQHDARLGYAELGRKVRLSAPAVAERVKRLEEAGVITGYRAQIDPRRLGYDIEAMIRLRCDGGTCARVGTLVAGIPEVLDCRRLAGEDSALLRVVAMSVPHLENVLDRLLKIHPSISTTTLVVLQTSHANRPITQAMRNTANALG</sequence>
<dbReference type="GO" id="GO:0043565">
    <property type="term" value="F:sequence-specific DNA binding"/>
    <property type="evidence" value="ECO:0007669"/>
    <property type="project" value="InterPro"/>
</dbReference>
<dbReference type="InterPro" id="IPR036388">
    <property type="entry name" value="WH-like_DNA-bd_sf"/>
</dbReference>
<evidence type="ECO:0000256" key="1">
    <source>
        <dbReference type="ARBA" id="ARBA00023015"/>
    </source>
</evidence>
<dbReference type="CDD" id="cd00090">
    <property type="entry name" value="HTH_ARSR"/>
    <property type="match status" value="1"/>
</dbReference>
<dbReference type="PANTHER" id="PTHR30154:SF53">
    <property type="entry name" value="HTH-TYPE TRANSCRIPTIONAL REGULATOR LRPC"/>
    <property type="match status" value="1"/>
</dbReference>
<keyword evidence="2" id="KW-0238">DNA-binding</keyword>
<dbReference type="InterPro" id="IPR011991">
    <property type="entry name" value="ArsR-like_HTH"/>
</dbReference>
<gene>
    <name evidence="5" type="ORF">SAMN02799615_02909</name>
</gene>
<evidence type="ECO:0000313" key="5">
    <source>
        <dbReference type="EMBL" id="SFF26084.1"/>
    </source>
</evidence>